<dbReference type="Pfam" id="PF13946">
    <property type="entry name" value="DUF4214"/>
    <property type="match status" value="1"/>
</dbReference>
<evidence type="ECO:0000313" key="2">
    <source>
        <dbReference type="EMBL" id="MCI0753830.1"/>
    </source>
</evidence>
<protein>
    <submittedName>
        <fullName evidence="2">DUF4214 domain-containing protein</fullName>
    </submittedName>
</protein>
<organism evidence="2 3">
    <name type="scientific">Teichococcus vastitatis</name>
    <dbReference type="NCBI Taxonomy" id="2307076"/>
    <lineage>
        <taxon>Bacteria</taxon>
        <taxon>Pseudomonadati</taxon>
        <taxon>Pseudomonadota</taxon>
        <taxon>Alphaproteobacteria</taxon>
        <taxon>Acetobacterales</taxon>
        <taxon>Roseomonadaceae</taxon>
        <taxon>Roseomonas</taxon>
    </lineage>
</organism>
<feature type="domain" description="DUF4214" evidence="1">
    <location>
        <begin position="2"/>
        <end position="46"/>
    </location>
</feature>
<dbReference type="Proteomes" id="UP001201985">
    <property type="component" value="Unassembled WGS sequence"/>
</dbReference>
<keyword evidence="3" id="KW-1185">Reference proteome</keyword>
<gene>
    <name evidence="2" type="ORF">MON41_08665</name>
</gene>
<evidence type="ECO:0000313" key="3">
    <source>
        <dbReference type="Proteomes" id="UP001201985"/>
    </source>
</evidence>
<evidence type="ECO:0000259" key="1">
    <source>
        <dbReference type="Pfam" id="PF13946"/>
    </source>
</evidence>
<sequence>MQLLYANALNRFPEQQGSALWTDALERRDLTREQVIVGISESLEHQILALPAIEGGITFT</sequence>
<accession>A0ABS9W3F7</accession>
<dbReference type="InterPro" id="IPR025282">
    <property type="entry name" value="DUF4214"/>
</dbReference>
<name>A0ABS9W3F7_9PROT</name>
<dbReference type="EMBL" id="JALBUU010000004">
    <property type="protein sequence ID" value="MCI0753830.1"/>
    <property type="molecule type" value="Genomic_DNA"/>
</dbReference>
<dbReference type="RefSeq" id="WP_157985780.1">
    <property type="nucleotide sequence ID" value="NZ_JALBUU010000004.1"/>
</dbReference>
<proteinExistence type="predicted"/>
<comment type="caution">
    <text evidence="2">The sequence shown here is derived from an EMBL/GenBank/DDBJ whole genome shotgun (WGS) entry which is preliminary data.</text>
</comment>
<reference evidence="2 3" key="1">
    <citation type="submission" date="2022-03" db="EMBL/GenBank/DDBJ databases">
        <title>Complete genome analysis of Roseomonas KG 17.1 : a prolific producer of plant growth promoters.</title>
        <authorList>
            <person name="Saadouli I."/>
            <person name="Najjari A."/>
            <person name="Mosbah A."/>
            <person name="Ouzari H.I."/>
        </authorList>
    </citation>
    <scope>NUCLEOTIDE SEQUENCE [LARGE SCALE GENOMIC DNA]</scope>
    <source>
        <strain evidence="2 3">KG17-1</strain>
    </source>
</reference>